<comment type="caution">
    <text evidence="3">The sequence shown here is derived from an EMBL/GenBank/DDBJ whole genome shotgun (WGS) entry which is preliminary data.</text>
</comment>
<gene>
    <name evidence="3" type="ORF">FJV41_20810</name>
</gene>
<accession>A0A540WYF4</accession>
<feature type="compositionally biased region" description="Polar residues" evidence="1">
    <location>
        <begin position="152"/>
        <end position="161"/>
    </location>
</feature>
<protein>
    <recommendedName>
        <fullName evidence="5">Lipoprotein</fullName>
    </recommendedName>
</protein>
<evidence type="ECO:0008006" key="5">
    <source>
        <dbReference type="Google" id="ProtNLM"/>
    </source>
</evidence>
<feature type="chain" id="PRO_5021974067" description="Lipoprotein" evidence="2">
    <location>
        <begin position="20"/>
        <end position="161"/>
    </location>
</feature>
<keyword evidence="4" id="KW-1185">Reference proteome</keyword>
<name>A0A540WYF4_9BACT</name>
<proteinExistence type="predicted"/>
<evidence type="ECO:0000256" key="2">
    <source>
        <dbReference type="SAM" id="SignalP"/>
    </source>
</evidence>
<keyword evidence="2" id="KW-0732">Signal</keyword>
<dbReference type="Proteomes" id="UP000315369">
    <property type="component" value="Unassembled WGS sequence"/>
</dbReference>
<dbReference type="RefSeq" id="WP_141644261.1">
    <property type="nucleotide sequence ID" value="NZ_VIFM01000080.1"/>
</dbReference>
<sequence length="161" mass="17754">MTTRPLLILFLLLSMAANAQTQPRFRPTEVRQQCKRLSESLRMMEGTSLAGAAFQIGLKSAMASAQMGDARAARATIRKATAEMRTLLDGLEALIDAQVYFAQLVEHLKSLTSREREKLRVPMTECFVATGQLHLLPSPDDEVASEEPAEVDTTQDGVVYD</sequence>
<dbReference type="EMBL" id="VIFM01000080">
    <property type="protein sequence ID" value="TQF14042.1"/>
    <property type="molecule type" value="Genomic_DNA"/>
</dbReference>
<organism evidence="3 4">
    <name type="scientific">Myxococcus llanfairpwllgwyngyllgogerychwyrndrobwllllantysiliogogogochensis</name>
    <dbReference type="NCBI Taxonomy" id="2590453"/>
    <lineage>
        <taxon>Bacteria</taxon>
        <taxon>Pseudomonadati</taxon>
        <taxon>Myxococcota</taxon>
        <taxon>Myxococcia</taxon>
        <taxon>Myxococcales</taxon>
        <taxon>Cystobacterineae</taxon>
        <taxon>Myxococcaceae</taxon>
        <taxon>Myxococcus</taxon>
    </lineage>
</organism>
<evidence type="ECO:0000313" key="4">
    <source>
        <dbReference type="Proteomes" id="UP000315369"/>
    </source>
</evidence>
<reference evidence="3 4" key="1">
    <citation type="submission" date="2019-06" db="EMBL/GenBank/DDBJ databases">
        <authorList>
            <person name="Livingstone P."/>
            <person name="Whitworth D."/>
        </authorList>
    </citation>
    <scope>NUCLEOTIDE SEQUENCE [LARGE SCALE GENOMIC DNA]</scope>
    <source>
        <strain evidence="3 4">AM401</strain>
    </source>
</reference>
<dbReference type="OrthoDB" id="9962549at2"/>
<feature type="region of interest" description="Disordered" evidence="1">
    <location>
        <begin position="137"/>
        <end position="161"/>
    </location>
</feature>
<dbReference type="AlphaFoldDB" id="A0A540WYF4"/>
<feature type="signal peptide" evidence="2">
    <location>
        <begin position="1"/>
        <end position="19"/>
    </location>
</feature>
<feature type="compositionally biased region" description="Acidic residues" evidence="1">
    <location>
        <begin position="139"/>
        <end position="150"/>
    </location>
</feature>
<evidence type="ECO:0000313" key="3">
    <source>
        <dbReference type="EMBL" id="TQF14042.1"/>
    </source>
</evidence>
<evidence type="ECO:0000256" key="1">
    <source>
        <dbReference type="SAM" id="MobiDB-lite"/>
    </source>
</evidence>